<dbReference type="AlphaFoldDB" id="A0A0J1BAN8"/>
<comment type="caution">
    <text evidence="1">The sequence shown here is derived from an EMBL/GenBank/DDBJ whole genome shotgun (WGS) entry which is preliminary data.</text>
</comment>
<accession>A0A0J1BAN8</accession>
<organism evidence="1 2">
    <name type="scientific">Rhodopirellula islandica</name>
    <dbReference type="NCBI Taxonomy" id="595434"/>
    <lineage>
        <taxon>Bacteria</taxon>
        <taxon>Pseudomonadati</taxon>
        <taxon>Planctomycetota</taxon>
        <taxon>Planctomycetia</taxon>
        <taxon>Pirellulales</taxon>
        <taxon>Pirellulaceae</taxon>
        <taxon>Rhodopirellula</taxon>
    </lineage>
</organism>
<evidence type="ECO:0000313" key="2">
    <source>
        <dbReference type="Proteomes" id="UP000036367"/>
    </source>
</evidence>
<dbReference type="EMBL" id="LECT01000031">
    <property type="protein sequence ID" value="KLU03770.1"/>
    <property type="molecule type" value="Genomic_DNA"/>
</dbReference>
<sequence length="52" mass="5570">MLSVTSVAQSQNQAPEQCTCPGKEIVQLIDAAVRGIPHDAPLPKRSLGERTQ</sequence>
<gene>
    <name evidence="1" type="ORF">RISK_004177</name>
</gene>
<proteinExistence type="predicted"/>
<dbReference type="Proteomes" id="UP000036367">
    <property type="component" value="Unassembled WGS sequence"/>
</dbReference>
<dbReference type="PATRIC" id="fig|595434.4.peg.3959"/>
<keyword evidence="2" id="KW-1185">Reference proteome</keyword>
<reference evidence="1" key="1">
    <citation type="submission" date="2015-05" db="EMBL/GenBank/DDBJ databases">
        <title>Permanent draft genome of Rhodopirellula islandicus K833.</title>
        <authorList>
            <person name="Kizina J."/>
            <person name="Richter M."/>
            <person name="Glockner F.O."/>
            <person name="Harder J."/>
        </authorList>
    </citation>
    <scope>NUCLEOTIDE SEQUENCE [LARGE SCALE GENOMIC DNA]</scope>
    <source>
        <strain evidence="1">K833</strain>
    </source>
</reference>
<evidence type="ECO:0000313" key="1">
    <source>
        <dbReference type="EMBL" id="KLU03770.1"/>
    </source>
</evidence>
<protein>
    <submittedName>
        <fullName evidence="1">Uncharacterized protein</fullName>
    </submittedName>
</protein>
<name>A0A0J1BAN8_RHOIS</name>